<dbReference type="PANTHER" id="PTHR34390:SF2">
    <property type="entry name" value="SUCCINATE TRANSPORTER SUBUNIT YJJP-RELATED"/>
    <property type="match status" value="1"/>
</dbReference>
<dbReference type="InterPro" id="IPR010619">
    <property type="entry name" value="ThrE-like_N"/>
</dbReference>
<dbReference type="Proteomes" id="UP001499979">
    <property type="component" value="Unassembled WGS sequence"/>
</dbReference>
<feature type="transmembrane region" description="Helical" evidence="8">
    <location>
        <begin position="390"/>
        <end position="411"/>
    </location>
</feature>
<protein>
    <submittedName>
        <fullName evidence="11">Threonine/serine exporter family protein</fullName>
    </submittedName>
</protein>
<keyword evidence="12" id="KW-1185">Reference proteome</keyword>
<feature type="transmembrane region" description="Helical" evidence="8">
    <location>
        <begin position="352"/>
        <end position="370"/>
    </location>
</feature>
<proteinExistence type="inferred from homology"/>
<dbReference type="InterPro" id="IPR050539">
    <property type="entry name" value="ThrE_Dicarb/AminoAcid_Exp"/>
</dbReference>
<feature type="transmembrane region" description="Helical" evidence="8">
    <location>
        <begin position="277"/>
        <end position="294"/>
    </location>
</feature>
<keyword evidence="2" id="KW-1003">Cell membrane</keyword>
<reference evidence="12" key="1">
    <citation type="journal article" date="2019" name="Int. J. Syst. Evol. Microbiol.">
        <title>The Global Catalogue of Microorganisms (GCM) 10K type strain sequencing project: providing services to taxonomists for standard genome sequencing and annotation.</title>
        <authorList>
            <consortium name="The Broad Institute Genomics Platform"/>
            <consortium name="The Broad Institute Genome Sequencing Center for Infectious Disease"/>
            <person name="Wu L."/>
            <person name="Ma J."/>
        </authorList>
    </citation>
    <scope>NUCLEOTIDE SEQUENCE [LARGE SCALE GENOMIC DNA]</scope>
    <source>
        <strain evidence="12">JCM 11813</strain>
    </source>
</reference>
<evidence type="ECO:0000256" key="2">
    <source>
        <dbReference type="ARBA" id="ARBA00022475"/>
    </source>
</evidence>
<organism evidence="11 12">
    <name type="scientific">Nocardioides aquiterrae</name>
    <dbReference type="NCBI Taxonomy" id="203799"/>
    <lineage>
        <taxon>Bacteria</taxon>
        <taxon>Bacillati</taxon>
        <taxon>Actinomycetota</taxon>
        <taxon>Actinomycetes</taxon>
        <taxon>Propionibacteriales</taxon>
        <taxon>Nocardioidaceae</taxon>
        <taxon>Nocardioides</taxon>
    </lineage>
</organism>
<dbReference type="Pfam" id="PF06738">
    <property type="entry name" value="ThrE"/>
    <property type="match status" value="1"/>
</dbReference>
<keyword evidence="5 8" id="KW-0472">Membrane</keyword>
<evidence type="ECO:0000259" key="9">
    <source>
        <dbReference type="Pfam" id="PF06738"/>
    </source>
</evidence>
<dbReference type="Pfam" id="PF12821">
    <property type="entry name" value="ThrE_2"/>
    <property type="match status" value="1"/>
</dbReference>
<dbReference type="PANTHER" id="PTHR34390">
    <property type="entry name" value="UPF0442 PROTEIN YJJB-RELATED"/>
    <property type="match status" value="1"/>
</dbReference>
<accession>A0ABP4EWJ6</accession>
<comment type="caution">
    <text evidence="11">The sequence shown here is derived from an EMBL/GenBank/DDBJ whole genome shotgun (WGS) entry which is preliminary data.</text>
</comment>
<comment type="similarity">
    <text evidence="6">Belongs to the ThrE exporter (TC 2.A.79) family.</text>
</comment>
<feature type="transmembrane region" description="Helical" evidence="8">
    <location>
        <begin position="325"/>
        <end position="345"/>
    </location>
</feature>
<evidence type="ECO:0000256" key="4">
    <source>
        <dbReference type="ARBA" id="ARBA00022989"/>
    </source>
</evidence>
<evidence type="ECO:0000259" key="10">
    <source>
        <dbReference type="Pfam" id="PF12821"/>
    </source>
</evidence>
<feature type="transmembrane region" description="Helical" evidence="8">
    <location>
        <begin position="129"/>
        <end position="157"/>
    </location>
</feature>
<dbReference type="EMBL" id="BAAAJE010000006">
    <property type="protein sequence ID" value="GAA1140358.1"/>
    <property type="molecule type" value="Genomic_DNA"/>
</dbReference>
<evidence type="ECO:0000313" key="12">
    <source>
        <dbReference type="Proteomes" id="UP001499979"/>
    </source>
</evidence>
<evidence type="ECO:0000256" key="8">
    <source>
        <dbReference type="SAM" id="Phobius"/>
    </source>
</evidence>
<feature type="transmembrane region" description="Helical" evidence="8">
    <location>
        <begin position="178"/>
        <end position="196"/>
    </location>
</feature>
<evidence type="ECO:0000256" key="5">
    <source>
        <dbReference type="ARBA" id="ARBA00023136"/>
    </source>
</evidence>
<feature type="domain" description="Threonine/serine exporter-like N-terminal" evidence="9">
    <location>
        <begin position="15"/>
        <end position="256"/>
    </location>
</feature>
<feature type="domain" description="Threonine/Serine exporter ThrE" evidence="10">
    <location>
        <begin position="282"/>
        <end position="408"/>
    </location>
</feature>
<comment type="subcellular location">
    <subcellularLocation>
        <location evidence="1">Cell membrane</location>
        <topology evidence="1">Multi-pass membrane protein</topology>
    </subcellularLocation>
</comment>
<feature type="transmembrane region" description="Helical" evidence="8">
    <location>
        <begin position="208"/>
        <end position="232"/>
    </location>
</feature>
<gene>
    <name evidence="11" type="ORF">GCM10009606_19920</name>
</gene>
<evidence type="ECO:0000313" key="11">
    <source>
        <dbReference type="EMBL" id="GAA1140358.1"/>
    </source>
</evidence>
<feature type="transmembrane region" description="Helical" evidence="8">
    <location>
        <begin position="301"/>
        <end position="319"/>
    </location>
</feature>
<feature type="region of interest" description="Disordered" evidence="7">
    <location>
        <begin position="437"/>
        <end position="456"/>
    </location>
</feature>
<dbReference type="InterPro" id="IPR024528">
    <property type="entry name" value="ThrE_2"/>
</dbReference>
<keyword evidence="4 8" id="KW-1133">Transmembrane helix</keyword>
<name>A0ABP4EWJ6_9ACTN</name>
<evidence type="ECO:0000256" key="6">
    <source>
        <dbReference type="ARBA" id="ARBA00034125"/>
    </source>
</evidence>
<sequence>MAAMLEARELNLTLDFCLRVGELLLSSGAGAADVTATMQALAWQYGVRNPEVDVTFTSLSMSFQPAPEEPSVVLIRQVKQRDIDYEDLTLVDHLVREVLRGEVELKDARTRLARIVSSGHIRPRWAATLGWGVMAAGVGLQLGGNAAVVVIAAVAAIGIDRLQLVMGRRRIPFFYRQIAGGGLATLIAVAAAASWLDLDPSLVVTANLIMLLAGIGFMGALQDALTGFYVTAGARLTEALLATAGIIAGVSGGLTVADLAGVSVDRIDVGTSTLKDVTVMAVGAAICAAAFAFASYAPRRTLLPIGLVAAVAMVISQTVRIGGVGSTWSTALAAFFVGLVSYTVAGRLRVPPLVVVVSAVVPMLPGLSIYRGLSLLGEGAGYTSEGLLAIITAASIAIALSSGVILGEYVAQPLKREAHRLESRLAGPRLVGPLKVRSRESSRRVRRRSSDPAARD</sequence>
<evidence type="ECO:0000256" key="3">
    <source>
        <dbReference type="ARBA" id="ARBA00022692"/>
    </source>
</evidence>
<keyword evidence="3 8" id="KW-0812">Transmembrane</keyword>
<evidence type="ECO:0000256" key="1">
    <source>
        <dbReference type="ARBA" id="ARBA00004651"/>
    </source>
</evidence>
<evidence type="ECO:0000256" key="7">
    <source>
        <dbReference type="SAM" id="MobiDB-lite"/>
    </source>
</evidence>
<feature type="transmembrane region" description="Helical" evidence="8">
    <location>
        <begin position="239"/>
        <end position="257"/>
    </location>
</feature>